<dbReference type="Proteomes" id="UP000198956">
    <property type="component" value="Unassembled WGS sequence"/>
</dbReference>
<evidence type="ECO:0000313" key="1">
    <source>
        <dbReference type="EMBL" id="SDH09971.1"/>
    </source>
</evidence>
<name>A0A1G7ZMH9_ANETH</name>
<gene>
    <name evidence="1" type="ORF">SAMN04489735_101165</name>
</gene>
<proteinExistence type="predicted"/>
<dbReference type="EMBL" id="FNDE01000011">
    <property type="protein sequence ID" value="SDH09971.1"/>
    <property type="molecule type" value="Genomic_DNA"/>
</dbReference>
<accession>A0A1G7ZMH9</accession>
<dbReference type="RefSeq" id="WP_091260370.1">
    <property type="nucleotide sequence ID" value="NZ_FNDE01000011.1"/>
</dbReference>
<protein>
    <submittedName>
        <fullName evidence="1">Uncharacterized protein</fullName>
    </submittedName>
</protein>
<organism evidence="1 2">
    <name type="scientific">Aneurinibacillus thermoaerophilus</name>
    <dbReference type="NCBI Taxonomy" id="143495"/>
    <lineage>
        <taxon>Bacteria</taxon>
        <taxon>Bacillati</taxon>
        <taxon>Bacillota</taxon>
        <taxon>Bacilli</taxon>
        <taxon>Bacillales</taxon>
        <taxon>Paenibacillaceae</taxon>
        <taxon>Aneurinibacillus group</taxon>
        <taxon>Aneurinibacillus</taxon>
    </lineage>
</organism>
<dbReference type="AlphaFoldDB" id="A0A1G7ZMH9"/>
<evidence type="ECO:0000313" key="2">
    <source>
        <dbReference type="Proteomes" id="UP000198956"/>
    </source>
</evidence>
<sequence length="648" mass="74888">MINSEGGTMKIRDVFEQLNTRLLWRLAEENAWPFTFGEAEAPLDEIAAYIKDARTIEKTWQVLSREEKEVWLHFLFRVGEDIVTYRQMEEYAKAVSPIVAYAGLTGLRRRGLIYTLRRLWGEVVYLAPYDVQRAWRAWLLPRVLSETQAISVDAEFQSVTPLVHVLFRLLQTHRHKPIALTKKKTMTMKMRRVWQAVIPYAEEWFAPLYPEACGDGAARERFFLELLAEMDLLRERESETGLEYIVHETAAARLFHGAEADVQRRVYQQVKEKLGRLGPCNPVILDWMEAKGVNTFSLNELQAAENRLLREKSQANQSKHWQVFAENICALLTAFGFISRTGEGMDASMRWNMNLTANEENAVANYGIGYVQPTFEVLLLPHASYEVRWRLGRYAELVEQQEVWVFRLTRQSVRAVKGEEENEALIRLLEQIQLEVPDNVRVQLEQWMRSEPSVMLEQVVLVRCPDAETAQQLAALPEFAPYWRARIGEKDFIVDASQEAALREAFTLREININQKSTAKEPSEAGRFPSHASHSIGFAENGYKIESVFPAFEDVLPELKDVPTIWHKNFQRYHHSTLRTLLMTARSLGIRLKLEINNRPIENARVLDIRAEGGAYRLTLDAEGRMENINMENVGRIKLELPALWNED</sequence>
<dbReference type="OrthoDB" id="2987331at2"/>
<reference evidence="1 2" key="1">
    <citation type="submission" date="2016-10" db="EMBL/GenBank/DDBJ databases">
        <authorList>
            <person name="de Groot N.N."/>
        </authorList>
    </citation>
    <scope>NUCLEOTIDE SEQUENCE [LARGE SCALE GENOMIC DNA]</scope>
    <source>
        <strain evidence="1 2">L 420-91</strain>
    </source>
</reference>